<sequence>MKISPLEVASRYVYPSLRRRLVGILREKGLKQTEIASLLHITQSAVSRYLRMNRGALIDVSSFPDVDSLIKGTADWILNERPSEYAIQKRLMEIAVYMLGKGYVCSFHSKIDPELDPKRCRVCLELFGSSE</sequence>
<dbReference type="EMBL" id="CP014750">
    <property type="protein sequence ID" value="AMQ19345.1"/>
    <property type="molecule type" value="Genomic_DNA"/>
</dbReference>
<protein>
    <submittedName>
        <fullName evidence="2">Transcriptional regulator</fullName>
    </submittedName>
</protein>
<feature type="domain" description="HTH cro/C1-type" evidence="1">
    <location>
        <begin position="27"/>
        <end position="51"/>
    </location>
</feature>
<dbReference type="PROSITE" id="PS50943">
    <property type="entry name" value="HTH_CROC1"/>
    <property type="match status" value="1"/>
</dbReference>
<dbReference type="Pfam" id="PF01022">
    <property type="entry name" value="HTH_5"/>
    <property type="match status" value="1"/>
</dbReference>
<dbReference type="CDD" id="cd00093">
    <property type="entry name" value="HTH_XRE"/>
    <property type="match status" value="1"/>
</dbReference>
<dbReference type="SUPFAM" id="SSF47413">
    <property type="entry name" value="lambda repressor-like DNA-binding domains"/>
    <property type="match status" value="1"/>
</dbReference>
<dbReference type="Gene3D" id="1.10.260.40">
    <property type="entry name" value="lambda repressor-like DNA-binding domains"/>
    <property type="match status" value="1"/>
</dbReference>
<dbReference type="RefSeq" id="WP_062390587.1">
    <property type="nucleotide sequence ID" value="NZ_CP014750.1"/>
</dbReference>
<dbReference type="GO" id="GO:0003677">
    <property type="term" value="F:DNA binding"/>
    <property type="evidence" value="ECO:0007669"/>
    <property type="project" value="InterPro"/>
</dbReference>
<keyword evidence="3" id="KW-1185">Reference proteome</keyword>
<dbReference type="PANTHER" id="PTHR40730:SF4">
    <property type="entry name" value="TRANSCRIPTIONAL REGULATOR"/>
    <property type="match status" value="1"/>
</dbReference>
<gene>
    <name evidence="2" type="ORF">A0127_09315</name>
</gene>
<name>A0A142CX43_9EURY</name>
<evidence type="ECO:0000313" key="2">
    <source>
        <dbReference type="EMBL" id="AMQ19345.1"/>
    </source>
</evidence>
<evidence type="ECO:0000313" key="3">
    <source>
        <dbReference type="Proteomes" id="UP000073604"/>
    </source>
</evidence>
<dbReference type="InterPro" id="IPR001845">
    <property type="entry name" value="HTH_ArsR_DNA-bd_dom"/>
</dbReference>
<dbReference type="Proteomes" id="UP000073604">
    <property type="component" value="Chromosome"/>
</dbReference>
<dbReference type="GO" id="GO:0003700">
    <property type="term" value="F:DNA-binding transcription factor activity"/>
    <property type="evidence" value="ECO:0007669"/>
    <property type="project" value="InterPro"/>
</dbReference>
<dbReference type="STRING" id="53952.A0127_09315"/>
<dbReference type="GeneID" id="27140745"/>
<dbReference type="OrthoDB" id="42697at2157"/>
<dbReference type="KEGG" id="tpep:A0127_09315"/>
<dbReference type="InterPro" id="IPR001387">
    <property type="entry name" value="Cro/C1-type_HTH"/>
</dbReference>
<dbReference type="InterPro" id="IPR010982">
    <property type="entry name" value="Lambda_DNA-bd_dom_sf"/>
</dbReference>
<proteinExistence type="predicted"/>
<evidence type="ECO:0000259" key="1">
    <source>
        <dbReference type="PROSITE" id="PS50943"/>
    </source>
</evidence>
<reference evidence="3" key="1">
    <citation type="submission" date="2016-03" db="EMBL/GenBank/DDBJ databases">
        <authorList>
            <person name="Oger P.M."/>
        </authorList>
    </citation>
    <scope>NUCLEOTIDE SEQUENCE [LARGE SCALE GENOMIC DNA]</scope>
    <source>
        <strain evidence="3">OG-1</strain>
    </source>
</reference>
<dbReference type="AlphaFoldDB" id="A0A142CX43"/>
<dbReference type="PANTHER" id="PTHR40730">
    <property type="entry name" value="TRANSCRIPTIONAL REGULATOR PROTEIN-LIKE PROTEIN"/>
    <property type="match status" value="1"/>
</dbReference>
<organism evidence="2 3">
    <name type="scientific">Thermococcus peptonophilus</name>
    <dbReference type="NCBI Taxonomy" id="53952"/>
    <lineage>
        <taxon>Archaea</taxon>
        <taxon>Methanobacteriati</taxon>
        <taxon>Methanobacteriota</taxon>
        <taxon>Thermococci</taxon>
        <taxon>Thermococcales</taxon>
        <taxon>Thermococcaceae</taxon>
        <taxon>Thermococcus</taxon>
    </lineage>
</organism>
<accession>A0A142CX43</accession>